<keyword evidence="2" id="KW-0812">Transmembrane</keyword>
<feature type="transmembrane region" description="Helical" evidence="2">
    <location>
        <begin position="448"/>
        <end position="472"/>
    </location>
</feature>
<reference evidence="4" key="1">
    <citation type="submission" date="2022-08" db="UniProtKB">
        <authorList>
            <consortium name="EnsemblMetazoa"/>
        </authorList>
    </citation>
    <scope>IDENTIFICATION</scope>
    <source>
        <strain evidence="4">05x7-T-G4-1.051#20</strain>
    </source>
</reference>
<feature type="compositionally biased region" description="Polar residues" evidence="1">
    <location>
        <begin position="632"/>
        <end position="648"/>
    </location>
</feature>
<feature type="compositionally biased region" description="Basic and acidic residues" evidence="1">
    <location>
        <begin position="541"/>
        <end position="559"/>
    </location>
</feature>
<feature type="region of interest" description="Disordered" evidence="1">
    <location>
        <begin position="536"/>
        <end position="565"/>
    </location>
</feature>
<dbReference type="PROSITE" id="PS51212">
    <property type="entry name" value="WSC"/>
    <property type="match status" value="1"/>
</dbReference>
<organism evidence="4 5">
    <name type="scientific">Magallana gigas</name>
    <name type="common">Pacific oyster</name>
    <name type="synonym">Crassostrea gigas</name>
    <dbReference type="NCBI Taxonomy" id="29159"/>
    <lineage>
        <taxon>Eukaryota</taxon>
        <taxon>Metazoa</taxon>
        <taxon>Spiralia</taxon>
        <taxon>Lophotrochozoa</taxon>
        <taxon>Mollusca</taxon>
        <taxon>Bivalvia</taxon>
        <taxon>Autobranchia</taxon>
        <taxon>Pteriomorphia</taxon>
        <taxon>Ostreida</taxon>
        <taxon>Ostreoidea</taxon>
        <taxon>Ostreidae</taxon>
        <taxon>Magallana</taxon>
    </lineage>
</organism>
<name>A0A8W8LWQ7_MAGGI</name>
<evidence type="ECO:0000313" key="5">
    <source>
        <dbReference type="Proteomes" id="UP000005408"/>
    </source>
</evidence>
<dbReference type="InterPro" id="IPR002889">
    <property type="entry name" value="WSC_carb-bd"/>
</dbReference>
<keyword evidence="2" id="KW-0472">Membrane</keyword>
<keyword evidence="2" id="KW-1133">Transmembrane helix</keyword>
<dbReference type="Proteomes" id="UP000005408">
    <property type="component" value="Unassembled WGS sequence"/>
</dbReference>
<sequence length="648" mass="72912">MVLPSDVSSEDKSRNLKKNPNPTRIKNKGKQLKGHEEELDLVDLNTTRKYGCMQRGRILDRTQSFTMKITHTTTLFIAVITVFDCSKVTWFKAQKICRDMNQSITLHKNESDKYYWTGLYNRTSHWIKIIGCYSESILQYSNYTLPFVSSLFQCQEYCLQQSTDKFAVQGSKCVCLSPNFDATENQLPSSECTYTCGNSTLLSTECGGNLTVNVFFTDMTDLNTRINCISLECGTTPIFVKFHDCNASLPQLCSTTTLDNSTQYANWTKSMGFCKENGTYLAGNFNLSNATSACFEYAHTSPRWIGAFRENYYNTDQGQQIEESDQRFFNSCQRCKLANGAPTCEFVGCGDKSNKSEVICSETKEVTVPISDTTFRSTTPKETTEMYVSDITKEKTTEITTEKATRTTTEITTGITTEITTGGNTGGTTGSFDTSKKKFSDSIEDNSAVPIAVSVVLVLLAMAGCVIAIVIYKRRKNVLQEKETKSAYCPPANKKSERCSDTKTFDNTNYFVLQRPNSTYELADNFKLELESPYNEAEEGTYDHLGEKRVRKKHDDDTYNHASSADLSDLSDYDVANRKHLNNEDTTYDHTGVGNDSYGKVKSDLSDYDVANREHRNEEDSTYDHTGVDSHGNYNSTQMNETDYSELS</sequence>
<accession>A0A8W8LWQ7</accession>
<evidence type="ECO:0000256" key="1">
    <source>
        <dbReference type="SAM" id="MobiDB-lite"/>
    </source>
</evidence>
<feature type="region of interest" description="Disordered" evidence="1">
    <location>
        <begin position="1"/>
        <end position="32"/>
    </location>
</feature>
<dbReference type="AlphaFoldDB" id="A0A8W8LWQ7"/>
<protein>
    <recommendedName>
        <fullName evidence="3">WSC domain-containing protein</fullName>
    </recommendedName>
</protein>
<evidence type="ECO:0000256" key="2">
    <source>
        <dbReference type="SAM" id="Phobius"/>
    </source>
</evidence>
<feature type="region of interest" description="Disordered" evidence="1">
    <location>
        <begin position="615"/>
        <end position="648"/>
    </location>
</feature>
<keyword evidence="5" id="KW-1185">Reference proteome</keyword>
<dbReference type="EnsemblMetazoa" id="G30100.19">
    <property type="protein sequence ID" value="G30100.19:cds"/>
    <property type="gene ID" value="G30100"/>
</dbReference>
<proteinExistence type="predicted"/>
<feature type="compositionally biased region" description="Basic and acidic residues" evidence="1">
    <location>
        <begin position="615"/>
        <end position="628"/>
    </location>
</feature>
<evidence type="ECO:0000259" key="3">
    <source>
        <dbReference type="PROSITE" id="PS51212"/>
    </source>
</evidence>
<feature type="domain" description="WSC" evidence="3">
    <location>
        <begin position="126"/>
        <end position="218"/>
    </location>
</feature>
<evidence type="ECO:0000313" key="4">
    <source>
        <dbReference type="EnsemblMetazoa" id="G30100.19:cds"/>
    </source>
</evidence>